<dbReference type="InterPro" id="IPR001233">
    <property type="entry name" value="RtcB"/>
</dbReference>
<dbReference type="Proteomes" id="UP000605259">
    <property type="component" value="Unassembled WGS sequence"/>
</dbReference>
<evidence type="ECO:0000256" key="2">
    <source>
        <dbReference type="ARBA" id="ARBA00022598"/>
    </source>
</evidence>
<reference evidence="12" key="1">
    <citation type="journal article" date="2014" name="Int. J. Syst. Evol. Microbiol.">
        <title>Complete genome sequence of Corynebacterium casei LMG S-19264T (=DSM 44701T), isolated from a smear-ripened cheese.</title>
        <authorList>
            <consortium name="US DOE Joint Genome Institute (JGI-PGF)"/>
            <person name="Walter F."/>
            <person name="Albersmeier A."/>
            <person name="Kalinowski J."/>
            <person name="Ruckert C."/>
        </authorList>
    </citation>
    <scope>NUCLEOTIDE SEQUENCE</scope>
    <source>
        <strain evidence="12">CGMCC 1.12698</strain>
    </source>
</reference>
<keyword evidence="6 10" id="KW-0342">GTP-binding</keyword>
<dbReference type="GO" id="GO:0042245">
    <property type="term" value="P:RNA repair"/>
    <property type="evidence" value="ECO:0007669"/>
    <property type="project" value="UniProtKB-KW"/>
</dbReference>
<dbReference type="Pfam" id="PF01139">
    <property type="entry name" value="RtcB"/>
    <property type="match status" value="2"/>
</dbReference>
<dbReference type="EMBL" id="BMFK01000001">
    <property type="protein sequence ID" value="GGE73290.1"/>
    <property type="molecule type" value="Genomic_DNA"/>
</dbReference>
<dbReference type="AlphaFoldDB" id="A0A917AVE9"/>
<evidence type="ECO:0000256" key="11">
    <source>
        <dbReference type="PIRSR" id="PIRSR601233-3"/>
    </source>
</evidence>
<feature type="binding site" evidence="11">
    <location>
        <position position="272"/>
    </location>
    <ligand>
        <name>Mn(2+)</name>
        <dbReference type="ChEBI" id="CHEBI:29035"/>
        <label>2</label>
    </ligand>
</feature>
<dbReference type="GO" id="GO:0030145">
    <property type="term" value="F:manganese ion binding"/>
    <property type="evidence" value="ECO:0007669"/>
    <property type="project" value="TreeGrafter"/>
</dbReference>
<feature type="binding site" evidence="10">
    <location>
        <begin position="272"/>
        <end position="273"/>
    </location>
    <ligand>
        <name>GMP</name>
        <dbReference type="ChEBI" id="CHEBI:58115"/>
    </ligand>
</feature>
<proteinExistence type="predicted"/>
<keyword evidence="5" id="KW-0692">RNA repair</keyword>
<evidence type="ECO:0000256" key="3">
    <source>
        <dbReference type="ARBA" id="ARBA00022723"/>
    </source>
</evidence>
<comment type="caution">
    <text evidence="12">The sequence shown here is derived from an EMBL/GenBank/DDBJ whole genome shotgun (WGS) entry which is preliminary data.</text>
</comment>
<feature type="binding site" evidence="11">
    <location>
        <position position="162"/>
    </location>
    <ligand>
        <name>Mn(2+)</name>
        <dbReference type="ChEBI" id="CHEBI:29035"/>
        <label>2</label>
    </ligand>
</feature>
<organism evidence="12 13">
    <name type="scientific">Priestia taiwanensis</name>
    <dbReference type="NCBI Taxonomy" id="1347902"/>
    <lineage>
        <taxon>Bacteria</taxon>
        <taxon>Bacillati</taxon>
        <taxon>Bacillota</taxon>
        <taxon>Bacilli</taxon>
        <taxon>Bacillales</taxon>
        <taxon>Bacillaceae</taxon>
        <taxon>Priestia</taxon>
    </lineage>
</organism>
<dbReference type="InterPro" id="IPR036025">
    <property type="entry name" value="RtcB-like_sf"/>
</dbReference>
<gene>
    <name evidence="12" type="ORF">GCM10007140_23960</name>
</gene>
<dbReference type="InterPro" id="IPR052915">
    <property type="entry name" value="RtcB-like"/>
</dbReference>
<feature type="binding site" evidence="10">
    <location>
        <begin position="144"/>
        <end position="148"/>
    </location>
    <ligand>
        <name>GMP</name>
        <dbReference type="ChEBI" id="CHEBI:58115"/>
    </ligand>
</feature>
<feature type="binding site" evidence="10">
    <location>
        <position position="305"/>
    </location>
    <ligand>
        <name>GMP</name>
        <dbReference type="ChEBI" id="CHEBI:58115"/>
    </ligand>
</feature>
<dbReference type="GO" id="GO:0170057">
    <property type="term" value="F:RNA ligase (GTP) activity"/>
    <property type="evidence" value="ECO:0007669"/>
    <property type="project" value="UniProtKB-EC"/>
</dbReference>
<evidence type="ECO:0000256" key="8">
    <source>
        <dbReference type="ARBA" id="ARBA00047746"/>
    </source>
</evidence>
<name>A0A917AVE9_9BACI</name>
<feature type="active site" description="GMP-histidine intermediate" evidence="9">
    <location>
        <position position="322"/>
    </location>
</feature>
<keyword evidence="3 11" id="KW-0479">Metal-binding</keyword>
<feature type="binding site" evidence="11">
    <location>
        <position position="72"/>
    </location>
    <ligand>
        <name>Mn(2+)</name>
        <dbReference type="ChEBI" id="CHEBI:29035"/>
        <label>1</label>
    </ligand>
</feature>
<dbReference type="RefSeq" id="WP_188388564.1">
    <property type="nucleotide sequence ID" value="NZ_BMFK01000001.1"/>
</dbReference>
<reference evidence="12" key="2">
    <citation type="submission" date="2020-09" db="EMBL/GenBank/DDBJ databases">
        <authorList>
            <person name="Sun Q."/>
            <person name="Zhou Y."/>
        </authorList>
    </citation>
    <scope>NUCLEOTIDE SEQUENCE</scope>
    <source>
        <strain evidence="12">CGMCC 1.12698</strain>
    </source>
</reference>
<evidence type="ECO:0000256" key="9">
    <source>
        <dbReference type="PIRSR" id="PIRSR601233-1"/>
    </source>
</evidence>
<evidence type="ECO:0000256" key="1">
    <source>
        <dbReference type="ARBA" id="ARBA00012726"/>
    </source>
</evidence>
<comment type="catalytic activity">
    <reaction evidence="8">
        <text>a 3'-end 3'-phospho-ribonucleotide-RNA + a 5'-end dephospho-ribonucleoside-RNA + GTP = a ribonucleotidyl-ribonucleotide-RNA + GMP + diphosphate</text>
        <dbReference type="Rhea" id="RHEA:68076"/>
        <dbReference type="Rhea" id="RHEA-COMP:10463"/>
        <dbReference type="Rhea" id="RHEA-COMP:13936"/>
        <dbReference type="Rhea" id="RHEA-COMP:17355"/>
        <dbReference type="ChEBI" id="CHEBI:33019"/>
        <dbReference type="ChEBI" id="CHEBI:37565"/>
        <dbReference type="ChEBI" id="CHEBI:58115"/>
        <dbReference type="ChEBI" id="CHEBI:83062"/>
        <dbReference type="ChEBI" id="CHEBI:138284"/>
        <dbReference type="ChEBI" id="CHEBI:173118"/>
        <dbReference type="EC" id="6.5.1.8"/>
    </reaction>
</comment>
<dbReference type="GO" id="GO:0006396">
    <property type="term" value="P:RNA processing"/>
    <property type="evidence" value="ECO:0007669"/>
    <property type="project" value="InterPro"/>
</dbReference>
<keyword evidence="7 11" id="KW-0464">Manganese</keyword>
<dbReference type="EC" id="6.5.1.8" evidence="1"/>
<keyword evidence="2 12" id="KW-0436">Ligase</keyword>
<dbReference type="GO" id="GO:0003909">
    <property type="term" value="F:DNA ligase activity"/>
    <property type="evidence" value="ECO:0007669"/>
    <property type="project" value="TreeGrafter"/>
</dbReference>
<feature type="binding site" evidence="10">
    <location>
        <begin position="298"/>
        <end position="301"/>
    </location>
    <ligand>
        <name>GMP</name>
        <dbReference type="ChEBI" id="CHEBI:58115"/>
    </ligand>
</feature>
<evidence type="ECO:0000256" key="4">
    <source>
        <dbReference type="ARBA" id="ARBA00022741"/>
    </source>
</evidence>
<keyword evidence="4 10" id="KW-0547">Nucleotide-binding</keyword>
<protein>
    <recommendedName>
        <fullName evidence="1">3'-phosphate/5'-hydroxy nucleic acid ligase</fullName>
        <ecNumber evidence="1">6.5.1.8</ecNumber>
    </recommendedName>
</protein>
<dbReference type="SUPFAM" id="SSF103365">
    <property type="entry name" value="Hypothetical protein PH1602"/>
    <property type="match status" value="1"/>
</dbReference>
<feature type="binding site" evidence="11">
    <location>
        <position position="145"/>
    </location>
    <ligand>
        <name>Mn(2+)</name>
        <dbReference type="ChEBI" id="CHEBI:29035"/>
        <label>1</label>
    </ligand>
</feature>
<sequence length="395" mass="44993">MLELQGKYNKAKVFTNNVEEIAAEQIKELCDQEFTKDSKIRIMPDTHAGAGCTIGTTMTIQDKIVPNLVGVDIGCGMEVVVINKKKTDINFDQVDETIRKYVPSGFNIREGRHRFSKLIDFRNVRAPFNLKRAQKSVGTLGGGNHFIELNEDEHENVYIVIHSGSRNLGKQVAEYYQHLAYNQLLNVTSIKQELIDKLKAEGRESEIQTELKNIKLPEIRKDLAYLEGQGFKDYMNDMKIAQKYAELNRKAMMDEIVTRMGWETVDQFTTIHNYINIDNMILRKGAISAQQGERVIIPINMRDGSLIAYGKGNPDWNFSGPHGAGRIMSRKKAKETLDLAEFQQTMSNVWTTSVDENTLDEAPMVYKPIDEIVENTKDAIDIKHIIKPIYNFKAN</sequence>
<evidence type="ECO:0000256" key="5">
    <source>
        <dbReference type="ARBA" id="ARBA00022800"/>
    </source>
</evidence>
<dbReference type="PANTHER" id="PTHR43749">
    <property type="entry name" value="RNA-SPLICING LIGASE RTCB"/>
    <property type="match status" value="1"/>
</dbReference>
<comment type="cofactor">
    <cofactor evidence="11">
        <name>Mn(2+)</name>
        <dbReference type="ChEBI" id="CHEBI:29035"/>
    </cofactor>
    <text evidence="11">Binds 2 manganese ions per subunit.</text>
</comment>
<dbReference type="PANTHER" id="PTHR43749:SF2">
    <property type="entry name" value="RNA-SPLICING LIGASE RTCB"/>
    <property type="match status" value="1"/>
</dbReference>
<dbReference type="GO" id="GO:0006281">
    <property type="term" value="P:DNA repair"/>
    <property type="evidence" value="ECO:0007669"/>
    <property type="project" value="TreeGrafter"/>
</dbReference>
<feature type="binding site" evidence="10">
    <location>
        <begin position="322"/>
        <end position="325"/>
    </location>
    <ligand>
        <name>GMP</name>
        <dbReference type="ChEBI" id="CHEBI:58115"/>
    </ligand>
</feature>
<dbReference type="Gene3D" id="3.90.1860.10">
    <property type="entry name" value="tRNA-splicing ligase RtcB"/>
    <property type="match status" value="1"/>
</dbReference>
<accession>A0A917AVE9</accession>
<evidence type="ECO:0000256" key="7">
    <source>
        <dbReference type="ARBA" id="ARBA00023211"/>
    </source>
</evidence>
<evidence type="ECO:0000313" key="12">
    <source>
        <dbReference type="EMBL" id="GGE73290.1"/>
    </source>
</evidence>
<evidence type="ECO:0000313" key="13">
    <source>
        <dbReference type="Proteomes" id="UP000605259"/>
    </source>
</evidence>
<evidence type="ECO:0000256" key="10">
    <source>
        <dbReference type="PIRSR" id="PIRSR601233-2"/>
    </source>
</evidence>
<keyword evidence="13" id="KW-1185">Reference proteome</keyword>
<evidence type="ECO:0000256" key="6">
    <source>
        <dbReference type="ARBA" id="ARBA00023134"/>
    </source>
</evidence>
<dbReference type="GO" id="GO:0005525">
    <property type="term" value="F:GTP binding"/>
    <property type="evidence" value="ECO:0007669"/>
    <property type="project" value="UniProtKB-KW"/>
</dbReference>